<comment type="caution">
    <text evidence="1">The sequence shown here is derived from an EMBL/GenBank/DDBJ whole genome shotgun (WGS) entry which is preliminary data.</text>
</comment>
<evidence type="ECO:0000313" key="1">
    <source>
        <dbReference type="EMBL" id="CAE6746669.1"/>
    </source>
</evidence>
<organism evidence="1 2">
    <name type="scientific">Nitrospira defluvii</name>
    <dbReference type="NCBI Taxonomy" id="330214"/>
    <lineage>
        <taxon>Bacteria</taxon>
        <taxon>Pseudomonadati</taxon>
        <taxon>Nitrospirota</taxon>
        <taxon>Nitrospiria</taxon>
        <taxon>Nitrospirales</taxon>
        <taxon>Nitrospiraceae</taxon>
        <taxon>Nitrospira</taxon>
    </lineage>
</organism>
<accession>A0ABM8RDG6</accession>
<evidence type="ECO:0008006" key="3">
    <source>
        <dbReference type="Google" id="ProtNLM"/>
    </source>
</evidence>
<evidence type="ECO:0000313" key="2">
    <source>
        <dbReference type="Proteomes" id="UP000675880"/>
    </source>
</evidence>
<protein>
    <recommendedName>
        <fullName evidence="3">Cyclophilin-like domain-containing protein</fullName>
    </recommendedName>
</protein>
<sequence>MSIRRLIGVGVWMWLGLVSVACSSMPPLDHQKQLVRSGDFRIQQLTPRAFVETWGEPTYTHQQFTHFFGMQDGRLIPQARLALGESPQGWETGLAAGDALFLAYADRGYYLVFLEGVLVYYEAMTAEKVHAVGKTWKYESQFKTRLESSPGLK</sequence>
<keyword evidence="2" id="KW-1185">Reference proteome</keyword>
<dbReference type="EMBL" id="CAJNBJ010000012">
    <property type="protein sequence ID" value="CAE6746669.1"/>
    <property type="molecule type" value="Genomic_DNA"/>
</dbReference>
<proteinExistence type="predicted"/>
<name>A0ABM8RDG6_9BACT</name>
<dbReference type="PROSITE" id="PS51257">
    <property type="entry name" value="PROKAR_LIPOPROTEIN"/>
    <property type="match status" value="1"/>
</dbReference>
<reference evidence="1 2" key="1">
    <citation type="submission" date="2021-02" db="EMBL/GenBank/DDBJ databases">
        <authorList>
            <person name="Han P."/>
        </authorList>
    </citation>
    <scope>NUCLEOTIDE SEQUENCE [LARGE SCALE GENOMIC DNA]</scope>
    <source>
        <strain evidence="1">Candidatus Nitrospira sp. ZN2</strain>
    </source>
</reference>
<dbReference type="RefSeq" id="WP_213042205.1">
    <property type="nucleotide sequence ID" value="NZ_CAJNBJ010000012.1"/>
</dbReference>
<dbReference type="Proteomes" id="UP000675880">
    <property type="component" value="Unassembled WGS sequence"/>
</dbReference>
<gene>
    <name evidence="1" type="ORF">NSPZN2_20041</name>
</gene>